<feature type="transmembrane region" description="Helical" evidence="5">
    <location>
        <begin position="490"/>
        <end position="509"/>
    </location>
</feature>
<dbReference type="GO" id="GO:0005886">
    <property type="term" value="C:plasma membrane"/>
    <property type="evidence" value="ECO:0007669"/>
    <property type="project" value="TreeGrafter"/>
</dbReference>
<gene>
    <name evidence="7" type="ORF">R3P38DRAFT_3133554</name>
</gene>
<dbReference type="PANTHER" id="PTHR23501">
    <property type="entry name" value="MAJOR FACILITATOR SUPERFAMILY"/>
    <property type="match status" value="1"/>
</dbReference>
<evidence type="ECO:0000259" key="6">
    <source>
        <dbReference type="PROSITE" id="PS50850"/>
    </source>
</evidence>
<evidence type="ECO:0000256" key="1">
    <source>
        <dbReference type="ARBA" id="ARBA00004141"/>
    </source>
</evidence>
<feature type="transmembrane region" description="Helical" evidence="5">
    <location>
        <begin position="358"/>
        <end position="375"/>
    </location>
</feature>
<feature type="transmembrane region" description="Helical" evidence="5">
    <location>
        <begin position="419"/>
        <end position="441"/>
    </location>
</feature>
<evidence type="ECO:0000256" key="2">
    <source>
        <dbReference type="ARBA" id="ARBA00022692"/>
    </source>
</evidence>
<dbReference type="InterPro" id="IPR011701">
    <property type="entry name" value="MFS"/>
</dbReference>
<reference evidence="7 8" key="1">
    <citation type="journal article" date="2024" name="J Genomics">
        <title>Draft genome sequencing and assembly of Favolaschia claudopus CIRM-BRFM 2984 isolated from oak limbs.</title>
        <authorList>
            <person name="Navarro D."/>
            <person name="Drula E."/>
            <person name="Chaduli D."/>
            <person name="Cazenave R."/>
            <person name="Ahrendt S."/>
            <person name="Wang J."/>
            <person name="Lipzen A."/>
            <person name="Daum C."/>
            <person name="Barry K."/>
            <person name="Grigoriev I.V."/>
            <person name="Favel A."/>
            <person name="Rosso M.N."/>
            <person name="Martin F."/>
        </authorList>
    </citation>
    <scope>NUCLEOTIDE SEQUENCE [LARGE SCALE GENOMIC DNA]</scope>
    <source>
        <strain evidence="7 8">CIRM-BRFM 2984</strain>
    </source>
</reference>
<feature type="domain" description="Major facilitator superfamily (MFS) profile" evidence="6">
    <location>
        <begin position="32"/>
        <end position="516"/>
    </location>
</feature>
<dbReference type="AlphaFoldDB" id="A0AAV9Z7W2"/>
<dbReference type="InterPro" id="IPR020846">
    <property type="entry name" value="MFS_dom"/>
</dbReference>
<keyword evidence="2 5" id="KW-0812">Transmembrane</keyword>
<accession>A0AAV9Z7W2</accession>
<evidence type="ECO:0000313" key="8">
    <source>
        <dbReference type="Proteomes" id="UP001362999"/>
    </source>
</evidence>
<dbReference type="Gene3D" id="1.20.1250.20">
    <property type="entry name" value="MFS general substrate transporter like domains"/>
    <property type="match status" value="1"/>
</dbReference>
<dbReference type="GO" id="GO:0022857">
    <property type="term" value="F:transmembrane transporter activity"/>
    <property type="evidence" value="ECO:0007669"/>
    <property type="project" value="InterPro"/>
</dbReference>
<dbReference type="PANTHER" id="PTHR23501:SF102">
    <property type="entry name" value="DRUG TRANSPORTER, PUTATIVE (AFU_ORTHOLOGUE AFUA_3G08530)-RELATED"/>
    <property type="match status" value="1"/>
</dbReference>
<dbReference type="SUPFAM" id="SSF103473">
    <property type="entry name" value="MFS general substrate transporter"/>
    <property type="match status" value="1"/>
</dbReference>
<evidence type="ECO:0000256" key="5">
    <source>
        <dbReference type="SAM" id="Phobius"/>
    </source>
</evidence>
<dbReference type="InterPro" id="IPR036259">
    <property type="entry name" value="MFS_trans_sf"/>
</dbReference>
<organism evidence="7 8">
    <name type="scientific">Favolaschia claudopus</name>
    <dbReference type="NCBI Taxonomy" id="2862362"/>
    <lineage>
        <taxon>Eukaryota</taxon>
        <taxon>Fungi</taxon>
        <taxon>Dikarya</taxon>
        <taxon>Basidiomycota</taxon>
        <taxon>Agaricomycotina</taxon>
        <taxon>Agaricomycetes</taxon>
        <taxon>Agaricomycetidae</taxon>
        <taxon>Agaricales</taxon>
        <taxon>Marasmiineae</taxon>
        <taxon>Mycenaceae</taxon>
        <taxon>Favolaschia</taxon>
    </lineage>
</organism>
<keyword evidence="4 5" id="KW-0472">Membrane</keyword>
<keyword evidence="3 5" id="KW-1133">Transmembrane helix</keyword>
<keyword evidence="8" id="KW-1185">Reference proteome</keyword>
<evidence type="ECO:0000256" key="3">
    <source>
        <dbReference type="ARBA" id="ARBA00022989"/>
    </source>
</evidence>
<feature type="transmembrane region" description="Helical" evidence="5">
    <location>
        <begin position="95"/>
        <end position="117"/>
    </location>
</feature>
<protein>
    <submittedName>
        <fullName evidence="7">MFS general substrate transporter</fullName>
    </submittedName>
</protein>
<evidence type="ECO:0000313" key="7">
    <source>
        <dbReference type="EMBL" id="KAK6974375.1"/>
    </source>
</evidence>
<feature type="transmembrane region" description="Helical" evidence="5">
    <location>
        <begin position="291"/>
        <end position="311"/>
    </location>
</feature>
<feature type="transmembrane region" description="Helical" evidence="5">
    <location>
        <begin position="250"/>
        <end position="270"/>
    </location>
</feature>
<dbReference type="Proteomes" id="UP001362999">
    <property type="component" value="Unassembled WGS sequence"/>
</dbReference>
<evidence type="ECO:0000256" key="4">
    <source>
        <dbReference type="ARBA" id="ARBA00023136"/>
    </source>
</evidence>
<feature type="transmembrane region" description="Helical" evidence="5">
    <location>
        <begin position="387"/>
        <end position="407"/>
    </location>
</feature>
<dbReference type="PROSITE" id="PS50850">
    <property type="entry name" value="MFS"/>
    <property type="match status" value="1"/>
</dbReference>
<name>A0AAV9Z7W2_9AGAR</name>
<feature type="transmembrane region" description="Helical" evidence="5">
    <location>
        <begin position="225"/>
        <end position="244"/>
    </location>
</feature>
<feature type="transmembrane region" description="Helical" evidence="5">
    <location>
        <begin position="153"/>
        <end position="172"/>
    </location>
</feature>
<feature type="transmembrane region" description="Helical" evidence="5">
    <location>
        <begin position="65"/>
        <end position="83"/>
    </location>
</feature>
<proteinExistence type="predicted"/>
<comment type="caution">
    <text evidence="7">The sequence shown here is derived from an EMBL/GenBank/DDBJ whole genome shotgun (WGS) entry which is preliminary data.</text>
</comment>
<feature type="transmembrane region" description="Helical" evidence="5">
    <location>
        <begin position="331"/>
        <end position="349"/>
    </location>
</feature>
<dbReference type="Pfam" id="PF07690">
    <property type="entry name" value="MFS_1"/>
    <property type="match status" value="1"/>
</dbReference>
<feature type="transmembrane region" description="Helical" evidence="5">
    <location>
        <begin position="27"/>
        <end position="45"/>
    </location>
</feature>
<sequence>MTQSAPSSLTEAVAQPAEIKAERPNAVRFWTIFLALGLALGLSPLELTSVSTVLPSVVSQLHGANFIWISAAYSLGSTAIVPLSGNLATVFGRKYCSLAAIAVFALGSVLCATAQNIPWLIAGRGLQGMGGGGVVSFTNIIVSDLVPLKDRGWITGILNFIWAVFAAIGPVVGGALTNAGQWRWLFYLNLPICGLAFALVYMLVTFELPVGPLKERVRILDWPGMLLIISSSTCIVIALTWSGAQYQWGSAHVLAPLLVGLFGLGIFIVYEQRLAANPITPFSLFMNRTTCSGYIQAFLIHFISLAVIYYLPTYYQACKSASARQSGIDTLGLSLALGPSVAFGAWSVSKFNRYRPQFWLGWVIVTVSLALLSTVKAESSISLSVGYSILFSIGCGIITSITLFPVLAPVPPSKAPFGLAFLLFLRLFSGVWGTSVGGAILQNQLLKRLPSQFFQLFPGTSEFAYSSIPDINMVSEPTRTEIRVAFADSISIIWIVLAALAGLGLLASLGMQEIPMHSTVTDDGETQGSVRTVANEKVDESEGWTSPVVTNKTS</sequence>
<comment type="subcellular location">
    <subcellularLocation>
        <location evidence="1">Membrane</location>
        <topology evidence="1">Multi-pass membrane protein</topology>
    </subcellularLocation>
</comment>
<feature type="transmembrane region" description="Helical" evidence="5">
    <location>
        <begin position="184"/>
        <end position="204"/>
    </location>
</feature>
<dbReference type="EMBL" id="JAWWNJ010000185">
    <property type="protein sequence ID" value="KAK6974375.1"/>
    <property type="molecule type" value="Genomic_DNA"/>
</dbReference>